<organism evidence="1 2">
    <name type="scientific">Orchesella cincta</name>
    <name type="common">Springtail</name>
    <name type="synonym">Podura cincta</name>
    <dbReference type="NCBI Taxonomy" id="48709"/>
    <lineage>
        <taxon>Eukaryota</taxon>
        <taxon>Metazoa</taxon>
        <taxon>Ecdysozoa</taxon>
        <taxon>Arthropoda</taxon>
        <taxon>Hexapoda</taxon>
        <taxon>Collembola</taxon>
        <taxon>Entomobryomorpha</taxon>
        <taxon>Entomobryoidea</taxon>
        <taxon>Orchesellidae</taxon>
        <taxon>Orchesellinae</taxon>
        <taxon>Orchesella</taxon>
    </lineage>
</organism>
<dbReference type="EMBL" id="LJIJ01001758">
    <property type="protein sequence ID" value="ODM90889.1"/>
    <property type="molecule type" value="Genomic_DNA"/>
</dbReference>
<evidence type="ECO:0000313" key="2">
    <source>
        <dbReference type="Proteomes" id="UP000094527"/>
    </source>
</evidence>
<dbReference type="AlphaFoldDB" id="A0A1D2MD64"/>
<comment type="caution">
    <text evidence="1">The sequence shown here is derived from an EMBL/GenBank/DDBJ whole genome shotgun (WGS) entry which is preliminary data.</text>
</comment>
<protein>
    <submittedName>
        <fullName evidence="1">Uncharacterized protein</fullName>
    </submittedName>
</protein>
<name>A0A1D2MD64_ORCCI</name>
<accession>A0A1D2MD64</accession>
<sequence length="52" mass="5820">MVFHIGSLQTHGTMTGVMLVFSAFKEETMSVELKVKSLPVSQRCSLLNLHKQ</sequence>
<reference evidence="1 2" key="1">
    <citation type="journal article" date="2016" name="Genome Biol. Evol.">
        <title>Gene Family Evolution Reflects Adaptation to Soil Environmental Stressors in the Genome of the Collembolan Orchesella cincta.</title>
        <authorList>
            <person name="Faddeeva-Vakhrusheva A."/>
            <person name="Derks M.F."/>
            <person name="Anvar S.Y."/>
            <person name="Agamennone V."/>
            <person name="Suring W."/>
            <person name="Smit S."/>
            <person name="van Straalen N.M."/>
            <person name="Roelofs D."/>
        </authorList>
    </citation>
    <scope>NUCLEOTIDE SEQUENCE [LARGE SCALE GENOMIC DNA]</scope>
    <source>
        <tissue evidence="1">Mixed pool</tissue>
    </source>
</reference>
<proteinExistence type="predicted"/>
<keyword evidence="2" id="KW-1185">Reference proteome</keyword>
<dbReference type="Proteomes" id="UP000094527">
    <property type="component" value="Unassembled WGS sequence"/>
</dbReference>
<gene>
    <name evidence="1" type="ORF">Ocin01_15791</name>
</gene>
<evidence type="ECO:0000313" key="1">
    <source>
        <dbReference type="EMBL" id="ODM90889.1"/>
    </source>
</evidence>